<evidence type="ECO:0000256" key="6">
    <source>
        <dbReference type="ARBA" id="ARBA00022695"/>
    </source>
</evidence>
<comment type="function">
    <text evidence="7">UTP--glucose-1-phosphate uridylyltransferase catalyzing the conversion of glucose-1-phosphate into UDP-glucose, a crucial precursor for the production of glycogen.</text>
</comment>
<evidence type="ECO:0000256" key="8">
    <source>
        <dbReference type="ARBA" id="ARBA00047432"/>
    </source>
</evidence>
<keyword evidence="5 9" id="KW-0808">Transferase</keyword>
<evidence type="ECO:0000313" key="14">
    <source>
        <dbReference type="WBParaSite" id="TCNE_0001870001-mRNA-1"/>
    </source>
</evidence>
<evidence type="ECO:0000313" key="12">
    <source>
        <dbReference type="EMBL" id="VDM50017.1"/>
    </source>
</evidence>
<comment type="similarity">
    <text evidence="1 9">Belongs to the UDPGP type 1 family.</text>
</comment>
<feature type="binding site" evidence="11">
    <location>
        <position position="151"/>
    </location>
    <ligand>
        <name>UTP</name>
        <dbReference type="ChEBI" id="CHEBI:46398"/>
    </ligand>
</feature>
<dbReference type="FunFam" id="3.90.550.10:FF:000002">
    <property type="entry name" value="UTP--glucose-1-phosphate uridylyltransferase"/>
    <property type="match status" value="1"/>
</dbReference>
<dbReference type="EMBL" id="UYWY01025840">
    <property type="protein sequence ID" value="VDM50017.1"/>
    <property type="molecule type" value="Genomic_DNA"/>
</dbReference>
<evidence type="ECO:0000256" key="3">
    <source>
        <dbReference type="ARBA" id="ARBA00012415"/>
    </source>
</evidence>
<keyword evidence="13" id="KW-1185">Reference proteome</keyword>
<dbReference type="InterPro" id="IPR029044">
    <property type="entry name" value="Nucleotide-diphossugar_trans"/>
</dbReference>
<dbReference type="EC" id="2.7.7.9" evidence="3 9"/>
<dbReference type="GO" id="GO:0005978">
    <property type="term" value="P:glycogen biosynthetic process"/>
    <property type="evidence" value="ECO:0007669"/>
    <property type="project" value="UniProtKB-UniPathway"/>
</dbReference>
<dbReference type="GO" id="GO:0003983">
    <property type="term" value="F:UTP:glucose-1-phosphate uridylyltransferase activity"/>
    <property type="evidence" value="ECO:0007669"/>
    <property type="project" value="UniProtKB-EC"/>
</dbReference>
<evidence type="ECO:0000256" key="2">
    <source>
        <dbReference type="ARBA" id="ARBA00011823"/>
    </source>
</evidence>
<gene>
    <name evidence="12" type="ORF">TCNE_LOCUS18696</name>
</gene>
<evidence type="ECO:0000256" key="4">
    <source>
        <dbReference type="ARBA" id="ARBA00019048"/>
    </source>
</evidence>
<dbReference type="UniPathway" id="UPA00164"/>
<evidence type="ECO:0000256" key="9">
    <source>
        <dbReference type="PIRNR" id="PIRNR000806"/>
    </source>
</evidence>
<dbReference type="GO" id="GO:0006011">
    <property type="term" value="P:UDP-alpha-D-glucose metabolic process"/>
    <property type="evidence" value="ECO:0007669"/>
    <property type="project" value="UniProtKB-UniRule"/>
</dbReference>
<feature type="binding site" evidence="11">
    <location>
        <position position="349"/>
    </location>
    <ligand>
        <name>UTP</name>
        <dbReference type="ChEBI" id="CHEBI:46398"/>
    </ligand>
</feature>
<proteinExistence type="inferred from homology"/>
<name>A0A183VD76_TOXCA</name>
<comment type="catalytic activity">
    <reaction evidence="8">
        <text>alpha-D-glucose 1-phosphate + UTP + H(+) = UDP-alpha-D-glucose + diphosphate</text>
        <dbReference type="Rhea" id="RHEA:19889"/>
        <dbReference type="ChEBI" id="CHEBI:15378"/>
        <dbReference type="ChEBI" id="CHEBI:33019"/>
        <dbReference type="ChEBI" id="CHEBI:46398"/>
        <dbReference type="ChEBI" id="CHEBI:58601"/>
        <dbReference type="ChEBI" id="CHEBI:58885"/>
        <dbReference type="EC" id="2.7.7.9"/>
    </reaction>
    <physiologicalReaction direction="left-to-right" evidence="8">
        <dbReference type="Rhea" id="RHEA:19890"/>
    </physiologicalReaction>
</comment>
<evidence type="ECO:0000256" key="11">
    <source>
        <dbReference type="PIRSR" id="PIRSR000806-2"/>
    </source>
</evidence>
<organism evidence="13 14">
    <name type="scientific">Toxocara canis</name>
    <name type="common">Canine roundworm</name>
    <dbReference type="NCBI Taxonomy" id="6265"/>
    <lineage>
        <taxon>Eukaryota</taxon>
        <taxon>Metazoa</taxon>
        <taxon>Ecdysozoa</taxon>
        <taxon>Nematoda</taxon>
        <taxon>Chromadorea</taxon>
        <taxon>Rhabditida</taxon>
        <taxon>Spirurina</taxon>
        <taxon>Ascaridomorpha</taxon>
        <taxon>Ascaridoidea</taxon>
        <taxon>Toxocaridae</taxon>
        <taxon>Toxocara</taxon>
    </lineage>
</organism>
<evidence type="ECO:0000256" key="10">
    <source>
        <dbReference type="PIRSR" id="PIRSR000806-1"/>
    </source>
</evidence>
<accession>A0A183VD76</accession>
<dbReference type="Gene3D" id="3.90.550.10">
    <property type="entry name" value="Spore Coat Polysaccharide Biosynthesis Protein SpsA, Chain A"/>
    <property type="match status" value="1"/>
</dbReference>
<dbReference type="Pfam" id="PF01704">
    <property type="entry name" value="UDPGP"/>
    <property type="match status" value="1"/>
</dbReference>
<feature type="binding site" evidence="11">
    <location>
        <position position="181"/>
    </location>
    <ligand>
        <name>UTP</name>
        <dbReference type="ChEBI" id="CHEBI:46398"/>
    </ligand>
</feature>
<dbReference type="PANTHER" id="PTHR43511">
    <property type="match status" value="1"/>
</dbReference>
<dbReference type="Gene3D" id="2.160.10.10">
    <property type="entry name" value="Hexapeptide repeat proteins"/>
    <property type="match status" value="1"/>
</dbReference>
<evidence type="ECO:0000256" key="5">
    <source>
        <dbReference type="ARBA" id="ARBA00022679"/>
    </source>
</evidence>
<dbReference type="SUPFAM" id="SSF53448">
    <property type="entry name" value="Nucleotide-diphospho-sugar transferases"/>
    <property type="match status" value="1"/>
</dbReference>
<dbReference type="CDD" id="cd00897">
    <property type="entry name" value="UGPase_euk"/>
    <property type="match status" value="1"/>
</dbReference>
<dbReference type="InterPro" id="IPR016267">
    <property type="entry name" value="UDPGP_trans"/>
</dbReference>
<feature type="binding site" evidence="11">
    <location>
        <position position="91"/>
    </location>
    <ligand>
        <name>UTP</name>
        <dbReference type="ChEBI" id="CHEBI:46398"/>
    </ligand>
</feature>
<dbReference type="FunFam" id="2.160.10.10:FF:000001">
    <property type="entry name" value="UTP--glucose-1-phosphate uridylyltransferase"/>
    <property type="match status" value="1"/>
</dbReference>
<reference evidence="14" key="1">
    <citation type="submission" date="2016-06" db="UniProtKB">
        <authorList>
            <consortium name="WormBaseParasite"/>
        </authorList>
    </citation>
    <scope>IDENTIFICATION</scope>
</reference>
<protein>
    <recommendedName>
        <fullName evidence="4 9">UTP--glucose-1-phosphate uridylyltransferase</fullName>
        <ecNumber evidence="3 9">2.7.7.9</ecNumber>
    </recommendedName>
</protein>
<dbReference type="InterPro" id="IPR002618">
    <property type="entry name" value="UDPGP_fam"/>
</dbReference>
<comment type="subunit">
    <text evidence="2">Homooctamer.</text>
</comment>
<dbReference type="PIRSF" id="PIRSF000806">
    <property type="entry name" value="UDPGP"/>
    <property type="match status" value="1"/>
</dbReference>
<dbReference type="WBParaSite" id="TCNE_0001870001-mRNA-1">
    <property type="protein sequence ID" value="TCNE_0001870001-mRNA-1"/>
    <property type="gene ID" value="TCNE_0001870001"/>
</dbReference>
<feature type="binding site" evidence="11">
    <location>
        <position position="212"/>
    </location>
    <ligand>
        <name>UTP</name>
        <dbReference type="ChEBI" id="CHEBI:46398"/>
    </ligand>
</feature>
<reference evidence="12 13" key="2">
    <citation type="submission" date="2018-11" db="EMBL/GenBank/DDBJ databases">
        <authorList>
            <consortium name="Pathogen Informatics"/>
        </authorList>
    </citation>
    <scope>NUCLEOTIDE SEQUENCE [LARGE SCALE GENOMIC DNA]</scope>
</reference>
<feature type="binding site" evidence="10">
    <location>
        <position position="182"/>
    </location>
    <ligand>
        <name>substrate</name>
    </ligand>
</feature>
<evidence type="ECO:0000313" key="13">
    <source>
        <dbReference type="Proteomes" id="UP000050794"/>
    </source>
</evidence>
<dbReference type="AlphaFoldDB" id="A0A183VD76"/>
<evidence type="ECO:0000256" key="7">
    <source>
        <dbReference type="ARBA" id="ARBA00023579"/>
    </source>
</evidence>
<sequence length="462" mass="51840">MCEIREPVTPGIRANKLRSAQDAAIFASLFKQFINEPATIEWSKMKPLNRHIDYDGLPECKATEYATVLKHLCLIKLNGGLGTTMGCTAPKSLITVRDGMTFLDFAIKQNECFNKRYECDVPLILMNSFNTEQLTANALAKSGIKLRSFTQSKCPRIFADTLLPVPSSANDRTAESWYPPGHGNIFESMQFTGILDELISQGRHICFISNIDNSGATADLRIAKFMLESNTEYAMECTEKTPADVKGGTLIEINGSLMHLELPQVPKANVEEFLSTRTFKTFNTNNIWVNLKSVKKRLSTMKMEIIVNKKKLTNGENVIQLETSVGGAIRNFERAHSIRVPRSRFLPVKKTQDLLAIMSDIYEVDSEFIVRLCPDRPIPYQPTIKLSKHFASLSEFQRRFSSIPHMADLIRLTVDGDVCFGSDVVLKGDVIIIADDGHTLEIPSCSFIENKVASGRLRFREN</sequence>
<evidence type="ECO:0000256" key="1">
    <source>
        <dbReference type="ARBA" id="ARBA00010401"/>
    </source>
</evidence>
<dbReference type="Proteomes" id="UP000050794">
    <property type="component" value="Unassembled WGS sequence"/>
</dbReference>
<keyword evidence="6 9" id="KW-0548">Nucleotidyltransferase</keyword>